<dbReference type="PANTHER" id="PTHR48227">
    <property type="entry name" value="DNA TOPOISOMERASE 1-LIKE"/>
    <property type="match status" value="1"/>
</dbReference>
<organism evidence="2 3">
    <name type="scientific">Paspalum notatum var. saurae</name>
    <dbReference type="NCBI Taxonomy" id="547442"/>
    <lineage>
        <taxon>Eukaryota</taxon>
        <taxon>Viridiplantae</taxon>
        <taxon>Streptophyta</taxon>
        <taxon>Embryophyta</taxon>
        <taxon>Tracheophyta</taxon>
        <taxon>Spermatophyta</taxon>
        <taxon>Magnoliopsida</taxon>
        <taxon>Liliopsida</taxon>
        <taxon>Poales</taxon>
        <taxon>Poaceae</taxon>
        <taxon>PACMAD clade</taxon>
        <taxon>Panicoideae</taxon>
        <taxon>Andropogonodae</taxon>
        <taxon>Paspaleae</taxon>
        <taxon>Paspalinae</taxon>
        <taxon>Paspalum</taxon>
    </lineage>
</organism>
<evidence type="ECO:0000256" key="1">
    <source>
        <dbReference type="SAM" id="MobiDB-lite"/>
    </source>
</evidence>
<dbReference type="Proteomes" id="UP001341281">
    <property type="component" value="Chromosome 03"/>
</dbReference>
<feature type="compositionally biased region" description="Basic and acidic residues" evidence="1">
    <location>
        <begin position="116"/>
        <end position="132"/>
    </location>
</feature>
<feature type="compositionally biased region" description="Basic and acidic residues" evidence="1">
    <location>
        <begin position="99"/>
        <end position="109"/>
    </location>
</feature>
<evidence type="ECO:0000313" key="3">
    <source>
        <dbReference type="Proteomes" id="UP001341281"/>
    </source>
</evidence>
<dbReference type="EMBL" id="CP144747">
    <property type="protein sequence ID" value="WVZ66687.1"/>
    <property type="molecule type" value="Genomic_DNA"/>
</dbReference>
<dbReference type="PANTHER" id="PTHR48227:SF1">
    <property type="entry name" value="DNA LIGASE 1-LIKE"/>
    <property type="match status" value="1"/>
</dbReference>
<accession>A0AAQ3WLX4</accession>
<name>A0AAQ3WLX4_PASNO</name>
<keyword evidence="3" id="KW-1185">Reference proteome</keyword>
<feature type="compositionally biased region" description="Basic and acidic residues" evidence="1">
    <location>
        <begin position="225"/>
        <end position="234"/>
    </location>
</feature>
<proteinExistence type="predicted"/>
<gene>
    <name evidence="2" type="ORF">U9M48_015876</name>
</gene>
<dbReference type="AlphaFoldDB" id="A0AAQ3WLX4"/>
<evidence type="ECO:0000313" key="2">
    <source>
        <dbReference type="EMBL" id="WVZ66687.1"/>
    </source>
</evidence>
<sequence length="274" mass="29762">MRAITGAIVSSKPCSLAKAACILERFSDCAASHLPSSDCAAYLRTAAEAASQHNLFRRDLRVRLLQQGAAANLDAQVEGDRKRQDRESKGGTAAPAGGSHRDSAAKAEPEVASGEGKGKKLKKEDLKEDRAVAHSHIPSSPVILNEKRKKGKHPNQESVVDVKLEPGLVVGEELGSEKKKRKKKQDHVKLEEEDANAVGGKIAIVNDGAGEQVVSGGENKRKNHEKAVKEEKTMVADGDLNTDEKRRKKRGRGDHDDNAIEQVEHTKKKQRKQS</sequence>
<feature type="compositionally biased region" description="Basic and acidic residues" evidence="1">
    <location>
        <begin position="253"/>
        <end position="265"/>
    </location>
</feature>
<feature type="compositionally biased region" description="Basic and acidic residues" evidence="1">
    <location>
        <begin position="78"/>
        <end position="89"/>
    </location>
</feature>
<feature type="region of interest" description="Disordered" evidence="1">
    <location>
        <begin position="209"/>
        <end position="274"/>
    </location>
</feature>
<protein>
    <submittedName>
        <fullName evidence="2">Uncharacterized protein</fullName>
    </submittedName>
</protein>
<reference evidence="2 3" key="1">
    <citation type="submission" date="2024-02" db="EMBL/GenBank/DDBJ databases">
        <title>High-quality chromosome-scale genome assembly of Pensacola bahiagrass (Paspalum notatum Flugge var. saurae).</title>
        <authorList>
            <person name="Vega J.M."/>
            <person name="Podio M."/>
            <person name="Orjuela J."/>
            <person name="Siena L.A."/>
            <person name="Pessino S.C."/>
            <person name="Combes M.C."/>
            <person name="Mariac C."/>
            <person name="Albertini E."/>
            <person name="Pupilli F."/>
            <person name="Ortiz J.P.A."/>
            <person name="Leblanc O."/>
        </authorList>
    </citation>
    <scope>NUCLEOTIDE SEQUENCE [LARGE SCALE GENOMIC DNA]</scope>
    <source>
        <strain evidence="2">R1</strain>
        <tissue evidence="2">Leaf</tissue>
    </source>
</reference>
<feature type="region of interest" description="Disordered" evidence="1">
    <location>
        <begin position="74"/>
        <end position="194"/>
    </location>
</feature>